<dbReference type="RefSeq" id="XP_016513118.1">
    <property type="nucleotide sequence ID" value="XM_016657632.1"/>
</dbReference>
<name>A0A1S4DIA4_TOBAC</name>
<dbReference type="KEGG" id="nta:107830155"/>
<dbReference type="OMA" id="DERRANT"/>
<dbReference type="PaxDb" id="4097-A0A1S4DIA4"/>
<organism evidence="1">
    <name type="scientific">Nicotiana tabacum</name>
    <name type="common">Common tobacco</name>
    <dbReference type="NCBI Taxonomy" id="4097"/>
    <lineage>
        <taxon>Eukaryota</taxon>
        <taxon>Viridiplantae</taxon>
        <taxon>Streptophyta</taxon>
        <taxon>Embryophyta</taxon>
        <taxon>Tracheophyta</taxon>
        <taxon>Spermatophyta</taxon>
        <taxon>Magnoliopsida</taxon>
        <taxon>eudicotyledons</taxon>
        <taxon>Gunneridae</taxon>
        <taxon>Pentapetalae</taxon>
        <taxon>asterids</taxon>
        <taxon>lamiids</taxon>
        <taxon>Solanales</taxon>
        <taxon>Solanaceae</taxon>
        <taxon>Nicotianoideae</taxon>
        <taxon>Nicotianeae</taxon>
        <taxon>Nicotiana</taxon>
    </lineage>
</organism>
<sequence length="153" mass="17500">MDLGAWKSSDDACVMWSMTTNCIRKVAREVLGVLMGYSGGHKRDWWWNEEVQGKVEANKAAYLKLVQSTDEDERRANTAGYKKARKEAKLAVTDAKNAALSRLYEELGEKGGDKKLFWLAKAIERKARDLDKVRCIKDEEGRVLMDEAMIKRR</sequence>
<evidence type="ECO:0000313" key="1">
    <source>
        <dbReference type="RefSeq" id="XP_016513118.1"/>
    </source>
</evidence>
<reference evidence="1" key="1">
    <citation type="submission" date="2025-08" db="UniProtKB">
        <authorList>
            <consortium name="RefSeq"/>
        </authorList>
    </citation>
    <scope>IDENTIFICATION</scope>
</reference>
<gene>
    <name evidence="1" type="primary">LOC107830155</name>
</gene>
<dbReference type="AlphaFoldDB" id="A0A1S4DIA4"/>
<protein>
    <submittedName>
        <fullName evidence="1">Uncharacterized protein</fullName>
    </submittedName>
</protein>
<proteinExistence type="predicted"/>
<accession>A0A1S4DIA4</accession>
<dbReference type="OrthoDB" id="1305553at2759"/>